<keyword evidence="5" id="KW-1185">Reference proteome</keyword>
<dbReference type="EMBL" id="CP095053">
    <property type="protein sequence ID" value="UOR05075.1"/>
    <property type="molecule type" value="Genomic_DNA"/>
</dbReference>
<feature type="domain" description="Outer membrane protein beta-barrel" evidence="3">
    <location>
        <begin position="8"/>
        <end position="219"/>
    </location>
</feature>
<sequence>MKKKYAFLLLAVASLGARPTAQAQSFTKASRYLTVGGHLSAFNYFGDLTPRVSFASVRMAAARPGFGFHVMQRLTPYVSVRGALSFGRIAGSDKQAAGKDATYRYYRNLNFESNIQELSAVGIVDLIPNHMQAAYRVPVVPYVFGGIAAFHFNPKGTVDGGTIPAGLKPGAKVELQPQRTEGRYYQRAQLAIPFGAGVRVKVAKNVNVGMELGWRKTFTDYLDDVSTTYTSVANLSTPAARYFGGGITRTDQNTPAQMDVPGALRGNSSQKDWYITTGVTVDYIIERKMKTNKFR</sequence>
<dbReference type="InterPro" id="IPR011250">
    <property type="entry name" value="OMP/PagP_B-barrel"/>
</dbReference>
<accession>A0A8T9STD4</accession>
<dbReference type="InterPro" id="IPR027385">
    <property type="entry name" value="Beta-barrel_OMP"/>
</dbReference>
<name>A0A8T9STD4_9BACT</name>
<evidence type="ECO:0000313" key="5">
    <source>
        <dbReference type="Proteomes" id="UP000829925"/>
    </source>
</evidence>
<evidence type="ECO:0000256" key="1">
    <source>
        <dbReference type="ARBA" id="ARBA00022729"/>
    </source>
</evidence>
<reference evidence="4 5" key="1">
    <citation type="submission" date="2022-04" db="EMBL/GenBank/DDBJ databases">
        <title>Hymenobacter sp. isolated from the air.</title>
        <authorList>
            <person name="Won M."/>
            <person name="Lee C.-M."/>
            <person name="Woen H.-Y."/>
            <person name="Kwon S.-W."/>
        </authorList>
    </citation>
    <scope>NUCLEOTIDE SEQUENCE [LARGE SCALE GENOMIC DNA]</scope>
    <source>
        <strain evidence="5">5413 J-13</strain>
    </source>
</reference>
<dbReference type="SUPFAM" id="SSF56925">
    <property type="entry name" value="OMPA-like"/>
    <property type="match status" value="1"/>
</dbReference>
<dbReference type="AlphaFoldDB" id="A0A8T9STD4"/>
<proteinExistence type="predicted"/>
<evidence type="ECO:0000313" key="4">
    <source>
        <dbReference type="EMBL" id="UOR05075.1"/>
    </source>
</evidence>
<feature type="signal peptide" evidence="2">
    <location>
        <begin position="1"/>
        <end position="23"/>
    </location>
</feature>
<feature type="chain" id="PRO_5035791022" evidence="2">
    <location>
        <begin position="24"/>
        <end position="295"/>
    </location>
</feature>
<dbReference type="KEGG" id="haei:MUN82_19325"/>
<organism evidence="4 5">
    <name type="scientific">Hymenobacter aerilatus</name>
    <dbReference type="NCBI Taxonomy" id="2932251"/>
    <lineage>
        <taxon>Bacteria</taxon>
        <taxon>Pseudomonadati</taxon>
        <taxon>Bacteroidota</taxon>
        <taxon>Cytophagia</taxon>
        <taxon>Cytophagales</taxon>
        <taxon>Hymenobacteraceae</taxon>
        <taxon>Hymenobacter</taxon>
    </lineage>
</organism>
<keyword evidence="1 2" id="KW-0732">Signal</keyword>
<evidence type="ECO:0000259" key="3">
    <source>
        <dbReference type="Pfam" id="PF13505"/>
    </source>
</evidence>
<dbReference type="RefSeq" id="WP_245093048.1">
    <property type="nucleotide sequence ID" value="NZ_CP095053.1"/>
</dbReference>
<evidence type="ECO:0000256" key="2">
    <source>
        <dbReference type="SAM" id="SignalP"/>
    </source>
</evidence>
<protein>
    <submittedName>
        <fullName evidence="4">DUF6089 family protein</fullName>
    </submittedName>
</protein>
<dbReference type="Pfam" id="PF13505">
    <property type="entry name" value="OMP_b-brl"/>
    <property type="match status" value="1"/>
</dbReference>
<gene>
    <name evidence="4" type="ORF">MUN82_19325</name>
</gene>
<dbReference type="Proteomes" id="UP000829925">
    <property type="component" value="Chromosome"/>
</dbReference>